<evidence type="ECO:0000313" key="2">
    <source>
        <dbReference type="Proteomes" id="UP001497623"/>
    </source>
</evidence>
<accession>A0AAV2QZ65</accession>
<dbReference type="AlphaFoldDB" id="A0AAV2QZ65"/>
<comment type="caution">
    <text evidence="1">The sequence shown here is derived from an EMBL/GenBank/DDBJ whole genome shotgun (WGS) entry which is preliminary data.</text>
</comment>
<dbReference type="EMBL" id="CAXKWB010012268">
    <property type="protein sequence ID" value="CAL4103977.1"/>
    <property type="molecule type" value="Genomic_DNA"/>
</dbReference>
<protein>
    <submittedName>
        <fullName evidence="1">Uncharacterized protein</fullName>
    </submittedName>
</protein>
<gene>
    <name evidence="1" type="ORF">MNOR_LOCUS17688</name>
</gene>
<sequence>SLSVSSSCTPENHQKCDCTKKIEAIGNSNVPSTSSVAFTNGMTIGIRMSSDPGPQDVIVSLEEPGNPKPLLKIRLQEMPSNWAMLYSVQSDPIEGSWSGSHLECIPKDEWLQLTITKQSSGNVEWNLHGYHSLRQAIHFPDEGVTIKVDAGHPNLNSEVSFDC</sequence>
<organism evidence="1 2">
    <name type="scientific">Meganyctiphanes norvegica</name>
    <name type="common">Northern krill</name>
    <name type="synonym">Thysanopoda norvegica</name>
    <dbReference type="NCBI Taxonomy" id="48144"/>
    <lineage>
        <taxon>Eukaryota</taxon>
        <taxon>Metazoa</taxon>
        <taxon>Ecdysozoa</taxon>
        <taxon>Arthropoda</taxon>
        <taxon>Crustacea</taxon>
        <taxon>Multicrustacea</taxon>
        <taxon>Malacostraca</taxon>
        <taxon>Eumalacostraca</taxon>
        <taxon>Eucarida</taxon>
        <taxon>Euphausiacea</taxon>
        <taxon>Euphausiidae</taxon>
        <taxon>Meganyctiphanes</taxon>
    </lineage>
</organism>
<reference evidence="1 2" key="1">
    <citation type="submission" date="2024-05" db="EMBL/GenBank/DDBJ databases">
        <authorList>
            <person name="Wallberg A."/>
        </authorList>
    </citation>
    <scope>NUCLEOTIDE SEQUENCE [LARGE SCALE GENOMIC DNA]</scope>
</reference>
<proteinExistence type="predicted"/>
<keyword evidence="2" id="KW-1185">Reference proteome</keyword>
<dbReference type="Proteomes" id="UP001497623">
    <property type="component" value="Unassembled WGS sequence"/>
</dbReference>
<evidence type="ECO:0000313" key="1">
    <source>
        <dbReference type="EMBL" id="CAL4103977.1"/>
    </source>
</evidence>
<name>A0AAV2QZ65_MEGNR</name>
<feature type="non-terminal residue" evidence="1">
    <location>
        <position position="1"/>
    </location>
</feature>